<keyword evidence="11" id="KW-1185">Reference proteome</keyword>
<evidence type="ECO:0000256" key="3">
    <source>
        <dbReference type="ARBA" id="ARBA00022723"/>
    </source>
</evidence>
<evidence type="ECO:0000256" key="4">
    <source>
        <dbReference type="ARBA" id="ARBA00022771"/>
    </source>
</evidence>
<feature type="domain" description="Nanos-type" evidence="9">
    <location>
        <begin position="197"/>
        <end position="251"/>
    </location>
</feature>
<evidence type="ECO:0000256" key="2">
    <source>
        <dbReference type="ARBA" id="ARBA00022490"/>
    </source>
</evidence>
<keyword evidence="4 8" id="KW-0863">Zinc-finger</keyword>
<evidence type="ECO:0000256" key="7">
    <source>
        <dbReference type="ARBA" id="ARBA00022884"/>
    </source>
</evidence>
<evidence type="ECO:0000313" key="11">
    <source>
        <dbReference type="Proteomes" id="UP000625711"/>
    </source>
</evidence>
<protein>
    <recommendedName>
        <fullName evidence="9">Nanos-type domain-containing protein</fullName>
    </recommendedName>
</protein>
<dbReference type="AlphaFoldDB" id="A0A834J049"/>
<reference evidence="10" key="1">
    <citation type="submission" date="2020-08" db="EMBL/GenBank/DDBJ databases">
        <title>Genome sequencing and assembly of the red palm weevil Rhynchophorus ferrugineus.</title>
        <authorList>
            <person name="Dias G.B."/>
            <person name="Bergman C.M."/>
            <person name="Manee M."/>
        </authorList>
    </citation>
    <scope>NUCLEOTIDE SEQUENCE</scope>
    <source>
        <strain evidence="10">AA-2017</strain>
        <tissue evidence="10">Whole larva</tissue>
    </source>
</reference>
<evidence type="ECO:0000256" key="6">
    <source>
        <dbReference type="ARBA" id="ARBA00022845"/>
    </source>
</evidence>
<evidence type="ECO:0000256" key="8">
    <source>
        <dbReference type="PROSITE-ProRule" id="PRU00855"/>
    </source>
</evidence>
<dbReference type="Pfam" id="PF05741">
    <property type="entry name" value="zf-nanos"/>
    <property type="match status" value="1"/>
</dbReference>
<dbReference type="PROSITE" id="PS51522">
    <property type="entry name" value="ZF_NANOS"/>
    <property type="match status" value="1"/>
</dbReference>
<dbReference type="GO" id="GO:0008270">
    <property type="term" value="F:zinc ion binding"/>
    <property type="evidence" value="ECO:0007669"/>
    <property type="project" value="UniProtKB-KW"/>
</dbReference>
<dbReference type="InterPro" id="IPR038129">
    <property type="entry name" value="Nanos_sf"/>
</dbReference>
<evidence type="ECO:0000256" key="5">
    <source>
        <dbReference type="ARBA" id="ARBA00022833"/>
    </source>
</evidence>
<sequence length="279" mass="31490">MSNSDYWLLNYELLERVLSFLDEETSPSGKESTYWATKRCYPNLVYTNIFRNKTKVTWTKFAAGLRVVEKASGTTEELPKVAVASTENNESVEEEVVIKEDDDVDFYAKSVESLNMLLLNDFEHHPVIGIANAVEANPEYSIVKDIQAVEENDLFTYFCESDRPERNQNDCQKVGVVSKRKRANKLDYDNDILPPDVCKFCYKNGERKIVYSSHVLKSASGEITCPILRNHTCEICGAAGGNAHTRSHCPLNTKSIVTAKTCHKISKGVILDEDEEESN</sequence>
<organism evidence="10 11">
    <name type="scientific">Rhynchophorus ferrugineus</name>
    <name type="common">Red palm weevil</name>
    <name type="synonym">Curculio ferrugineus</name>
    <dbReference type="NCBI Taxonomy" id="354439"/>
    <lineage>
        <taxon>Eukaryota</taxon>
        <taxon>Metazoa</taxon>
        <taxon>Ecdysozoa</taxon>
        <taxon>Arthropoda</taxon>
        <taxon>Hexapoda</taxon>
        <taxon>Insecta</taxon>
        <taxon>Pterygota</taxon>
        <taxon>Neoptera</taxon>
        <taxon>Endopterygota</taxon>
        <taxon>Coleoptera</taxon>
        <taxon>Polyphaga</taxon>
        <taxon>Cucujiformia</taxon>
        <taxon>Curculionidae</taxon>
        <taxon>Dryophthorinae</taxon>
        <taxon>Rhynchophorus</taxon>
    </lineage>
</organism>
<dbReference type="EMBL" id="JAACXV010000086">
    <property type="protein sequence ID" value="KAF7283857.1"/>
    <property type="molecule type" value="Genomic_DNA"/>
</dbReference>
<dbReference type="InterPro" id="IPR024161">
    <property type="entry name" value="Znf_nanos-typ"/>
</dbReference>
<evidence type="ECO:0000313" key="10">
    <source>
        <dbReference type="EMBL" id="KAF7283857.1"/>
    </source>
</evidence>
<dbReference type="GO" id="GO:0005737">
    <property type="term" value="C:cytoplasm"/>
    <property type="evidence" value="ECO:0007669"/>
    <property type="project" value="UniProtKB-SubCell"/>
</dbReference>
<comment type="similarity">
    <text evidence="8">Belongs to the nanos family.</text>
</comment>
<dbReference type="GO" id="GO:0006417">
    <property type="term" value="P:regulation of translation"/>
    <property type="evidence" value="ECO:0007669"/>
    <property type="project" value="UniProtKB-UniRule"/>
</dbReference>
<evidence type="ECO:0000259" key="9">
    <source>
        <dbReference type="PROSITE" id="PS51522"/>
    </source>
</evidence>
<dbReference type="Proteomes" id="UP000625711">
    <property type="component" value="Unassembled WGS sequence"/>
</dbReference>
<accession>A0A834J049</accession>
<keyword evidence="6 8" id="KW-0810">Translation regulation</keyword>
<keyword evidence="5" id="KW-0862">Zinc</keyword>
<name>A0A834J049_RHYFE</name>
<keyword evidence="3" id="KW-0479">Metal-binding</keyword>
<comment type="subcellular location">
    <subcellularLocation>
        <location evidence="1">Cytoplasm</location>
    </subcellularLocation>
</comment>
<evidence type="ECO:0000256" key="1">
    <source>
        <dbReference type="ARBA" id="ARBA00004496"/>
    </source>
</evidence>
<gene>
    <name evidence="10" type="ORF">GWI33_022891</name>
</gene>
<dbReference type="Gene3D" id="4.10.60.30">
    <property type="entry name" value="Nanos, RNA-binding domain"/>
    <property type="match status" value="1"/>
</dbReference>
<proteinExistence type="inferred from homology"/>
<dbReference type="InterPro" id="IPR008705">
    <property type="entry name" value="Nanos/Xcar2"/>
</dbReference>
<dbReference type="GO" id="GO:0003723">
    <property type="term" value="F:RNA binding"/>
    <property type="evidence" value="ECO:0007669"/>
    <property type="project" value="UniProtKB-UniRule"/>
</dbReference>
<comment type="caution">
    <text evidence="10">The sequence shown here is derived from an EMBL/GenBank/DDBJ whole genome shotgun (WGS) entry which is preliminary data.</text>
</comment>
<keyword evidence="7 8" id="KW-0694">RNA-binding</keyword>
<dbReference type="PANTHER" id="PTHR12887">
    <property type="entry name" value="NANOS PROTEIN"/>
    <property type="match status" value="1"/>
</dbReference>
<dbReference type="OrthoDB" id="10010129at2759"/>
<keyword evidence="2" id="KW-0963">Cytoplasm</keyword>